<dbReference type="GO" id="GO:0016491">
    <property type="term" value="F:oxidoreductase activity"/>
    <property type="evidence" value="ECO:0007669"/>
    <property type="project" value="UniProtKB-KW"/>
</dbReference>
<dbReference type="Gene3D" id="1.20.5.100">
    <property type="entry name" value="Cytochrome c1, transmembrane anchor, C-terminal"/>
    <property type="match status" value="1"/>
</dbReference>
<evidence type="ECO:0000256" key="1">
    <source>
        <dbReference type="ARBA" id="ARBA00004701"/>
    </source>
</evidence>
<comment type="caution">
    <text evidence="9">The sequence shown here is derived from an EMBL/GenBank/DDBJ whole genome shotgun (WGS) entry which is preliminary data.</text>
</comment>
<dbReference type="SUPFAM" id="SSF51735">
    <property type="entry name" value="NAD(P)-binding Rossmann-fold domains"/>
    <property type="match status" value="1"/>
</dbReference>
<dbReference type="PANTHER" id="PTHR43750:SF4">
    <property type="entry name" value="UDP-GLUCOSE 6-DEHYDROGENASE YWQF"/>
    <property type="match status" value="1"/>
</dbReference>
<sequence length="436" mass="47236">MKIAVIGTGYVGLVTGVTLAEIGHQVTCIDVDKEKVETLNKGISPIYEEGLTELIQKNLDGGNLAFTSSYQQGLQGKDIVYLAVGTPQGEDGSADLTYIHKACDSIAETLQNDVIIVTKSTVPVGTNSYIKKRIEDKLAAGIKVEIVSNPEFLRQGSAVYDTFNGDRIVIGSDSPEALRAIAEVNAPFNLPIVQTDLKSAEMIKYASNAFLATKISFINEIANLSERVGANVDLVADGMGMDKRIGRAFLNAGAGFGGSCFPKDTNALISIGKEVDYTMPLLESVINVNNKQRGIIAEKVIEQYPDLSGKQVAVLGLAFKPNTDDMRDAPSIHITERLLEKGATLRAYDPVAMDNAKKVLSNKIEYVKDIESAIADADLAIILTEWDVIKEFPLSAYKKYMKKAVLFDGRNCFTIDQVAGTDVEYHSIGRPVENDA</sequence>
<comment type="similarity">
    <text evidence="2 7">Belongs to the UDP-glucose/GDP-mannose dehydrogenase family.</text>
</comment>
<dbReference type="InterPro" id="IPR008927">
    <property type="entry name" value="6-PGluconate_DH-like_C_sf"/>
</dbReference>
<dbReference type="InterPro" id="IPR014026">
    <property type="entry name" value="UDP-Glc/GDP-Man_DH_dimer"/>
</dbReference>
<dbReference type="InterPro" id="IPR036220">
    <property type="entry name" value="UDP-Glc/GDP-Man_DH_C_sf"/>
</dbReference>
<accession>A0ABW5PZR9</accession>
<dbReference type="EMBL" id="JBHUMX010000021">
    <property type="protein sequence ID" value="MFD2628869.1"/>
    <property type="molecule type" value="Genomic_DNA"/>
</dbReference>
<evidence type="ECO:0000259" key="8">
    <source>
        <dbReference type="SMART" id="SM00984"/>
    </source>
</evidence>
<evidence type="ECO:0000256" key="5">
    <source>
        <dbReference type="ARBA" id="ARBA00023027"/>
    </source>
</evidence>
<dbReference type="SUPFAM" id="SSF52413">
    <property type="entry name" value="UDP-glucose/GDP-mannose dehydrogenase C-terminal domain"/>
    <property type="match status" value="1"/>
</dbReference>
<evidence type="ECO:0000313" key="10">
    <source>
        <dbReference type="Proteomes" id="UP001597451"/>
    </source>
</evidence>
<evidence type="ECO:0000256" key="4">
    <source>
        <dbReference type="ARBA" id="ARBA00023002"/>
    </source>
</evidence>
<dbReference type="NCBIfam" id="TIGR03026">
    <property type="entry name" value="NDP-sugDHase"/>
    <property type="match status" value="1"/>
</dbReference>
<dbReference type="InterPro" id="IPR014027">
    <property type="entry name" value="UDP-Glc/GDP-Man_DH_C"/>
</dbReference>
<protein>
    <recommendedName>
        <fullName evidence="3 7">UDP-glucose 6-dehydrogenase</fullName>
        <ecNumber evidence="3 7">1.1.1.22</ecNumber>
    </recommendedName>
</protein>
<dbReference type="RefSeq" id="WP_379561622.1">
    <property type="nucleotide sequence ID" value="NZ_JBHUMX010000021.1"/>
</dbReference>
<evidence type="ECO:0000256" key="3">
    <source>
        <dbReference type="ARBA" id="ARBA00012954"/>
    </source>
</evidence>
<gene>
    <name evidence="9" type="ORF">ACFSUN_08725</name>
</gene>
<comment type="pathway">
    <text evidence="1">Nucleotide-sugar biosynthesis; UDP-alpha-D-glucuronate biosynthesis; UDP-alpha-D-glucuronate from UDP-alpha-D-glucose: step 1/1.</text>
</comment>
<dbReference type="InterPro" id="IPR036291">
    <property type="entry name" value="NAD(P)-bd_dom_sf"/>
</dbReference>
<dbReference type="InterPro" id="IPR017476">
    <property type="entry name" value="UDP-Glc/GDP-Man"/>
</dbReference>
<dbReference type="Proteomes" id="UP001597451">
    <property type="component" value="Unassembled WGS sequence"/>
</dbReference>
<dbReference type="Gene3D" id="3.40.50.720">
    <property type="entry name" value="NAD(P)-binding Rossmann-like Domain"/>
    <property type="match status" value="2"/>
</dbReference>
<dbReference type="Pfam" id="PF00984">
    <property type="entry name" value="UDPG_MGDP_dh"/>
    <property type="match status" value="1"/>
</dbReference>
<dbReference type="InterPro" id="IPR028357">
    <property type="entry name" value="UDPglc_DH_bac"/>
</dbReference>
<name>A0ABW5PZR9_9BACI</name>
<comment type="catalytic activity">
    <reaction evidence="6 7">
        <text>UDP-alpha-D-glucose + 2 NAD(+) + H2O = UDP-alpha-D-glucuronate + 2 NADH + 3 H(+)</text>
        <dbReference type="Rhea" id="RHEA:23596"/>
        <dbReference type="ChEBI" id="CHEBI:15377"/>
        <dbReference type="ChEBI" id="CHEBI:15378"/>
        <dbReference type="ChEBI" id="CHEBI:57540"/>
        <dbReference type="ChEBI" id="CHEBI:57945"/>
        <dbReference type="ChEBI" id="CHEBI:58052"/>
        <dbReference type="ChEBI" id="CHEBI:58885"/>
        <dbReference type="EC" id="1.1.1.22"/>
    </reaction>
</comment>
<proteinExistence type="inferred from homology"/>
<evidence type="ECO:0000256" key="2">
    <source>
        <dbReference type="ARBA" id="ARBA00006601"/>
    </source>
</evidence>
<feature type="domain" description="UDP-glucose/GDP-mannose dehydrogenase C-terminal" evidence="8">
    <location>
        <begin position="313"/>
        <end position="415"/>
    </location>
</feature>
<keyword evidence="5 7" id="KW-0520">NAD</keyword>
<evidence type="ECO:0000313" key="9">
    <source>
        <dbReference type="EMBL" id="MFD2628869.1"/>
    </source>
</evidence>
<dbReference type="EC" id="1.1.1.22" evidence="3 7"/>
<dbReference type="PIRSF" id="PIRSF500134">
    <property type="entry name" value="UDPglc_DH_bac"/>
    <property type="match status" value="1"/>
</dbReference>
<dbReference type="PANTHER" id="PTHR43750">
    <property type="entry name" value="UDP-GLUCOSE 6-DEHYDROGENASE TUAD"/>
    <property type="match status" value="1"/>
</dbReference>
<reference evidence="10" key="1">
    <citation type="journal article" date="2019" name="Int. J. Syst. Evol. Microbiol.">
        <title>The Global Catalogue of Microorganisms (GCM) 10K type strain sequencing project: providing services to taxonomists for standard genome sequencing and annotation.</title>
        <authorList>
            <consortium name="The Broad Institute Genomics Platform"/>
            <consortium name="The Broad Institute Genome Sequencing Center for Infectious Disease"/>
            <person name="Wu L."/>
            <person name="Ma J."/>
        </authorList>
    </citation>
    <scope>NUCLEOTIDE SEQUENCE [LARGE SCALE GENOMIC DNA]</scope>
    <source>
        <strain evidence="10">TISTR 1858</strain>
    </source>
</reference>
<dbReference type="InterPro" id="IPR001732">
    <property type="entry name" value="UDP-Glc/GDP-Man_DH_N"/>
</dbReference>
<dbReference type="SMART" id="SM00984">
    <property type="entry name" value="UDPG_MGDP_dh_C"/>
    <property type="match status" value="1"/>
</dbReference>
<dbReference type="Pfam" id="PF03721">
    <property type="entry name" value="UDPG_MGDP_dh_N"/>
    <property type="match status" value="1"/>
</dbReference>
<keyword evidence="10" id="KW-1185">Reference proteome</keyword>
<keyword evidence="4 7" id="KW-0560">Oxidoreductase</keyword>
<evidence type="ECO:0000256" key="6">
    <source>
        <dbReference type="ARBA" id="ARBA00047473"/>
    </source>
</evidence>
<evidence type="ECO:0000256" key="7">
    <source>
        <dbReference type="PIRNR" id="PIRNR000124"/>
    </source>
</evidence>
<dbReference type="Pfam" id="PF03720">
    <property type="entry name" value="UDPG_MGDP_dh_C"/>
    <property type="match status" value="1"/>
</dbReference>
<dbReference type="PIRSF" id="PIRSF000124">
    <property type="entry name" value="UDPglc_GDPman_dh"/>
    <property type="match status" value="1"/>
</dbReference>
<organism evidence="9 10">
    <name type="scientific">Oceanobacillus kapialis</name>
    <dbReference type="NCBI Taxonomy" id="481353"/>
    <lineage>
        <taxon>Bacteria</taxon>
        <taxon>Bacillati</taxon>
        <taxon>Bacillota</taxon>
        <taxon>Bacilli</taxon>
        <taxon>Bacillales</taxon>
        <taxon>Bacillaceae</taxon>
        <taxon>Oceanobacillus</taxon>
    </lineage>
</organism>
<dbReference type="SUPFAM" id="SSF48179">
    <property type="entry name" value="6-phosphogluconate dehydrogenase C-terminal domain-like"/>
    <property type="match status" value="1"/>
</dbReference>